<dbReference type="OrthoDB" id="7788949at2759"/>
<dbReference type="InterPro" id="IPR017972">
    <property type="entry name" value="Cyt_P450_CS"/>
</dbReference>
<comment type="similarity">
    <text evidence="4 14">Belongs to the cytochrome P450 family.</text>
</comment>
<evidence type="ECO:0000313" key="15">
    <source>
        <dbReference type="EMBL" id="KAJ6616395.1"/>
    </source>
</evidence>
<dbReference type="GO" id="GO:0020037">
    <property type="term" value="F:heme binding"/>
    <property type="evidence" value="ECO:0007669"/>
    <property type="project" value="InterPro"/>
</dbReference>
<evidence type="ECO:0000256" key="2">
    <source>
        <dbReference type="ARBA" id="ARBA00004174"/>
    </source>
</evidence>
<accession>A0A9Q0MHN2</accession>
<feature type="non-terminal residue" evidence="15">
    <location>
        <position position="1"/>
    </location>
</feature>
<dbReference type="PRINTS" id="PR00385">
    <property type="entry name" value="P450"/>
</dbReference>
<evidence type="ECO:0000256" key="10">
    <source>
        <dbReference type="ARBA" id="ARBA00023004"/>
    </source>
</evidence>
<evidence type="ECO:0000256" key="7">
    <source>
        <dbReference type="ARBA" id="ARBA00022824"/>
    </source>
</evidence>
<evidence type="ECO:0000256" key="1">
    <source>
        <dbReference type="ARBA" id="ARBA00001971"/>
    </source>
</evidence>
<dbReference type="SUPFAM" id="SSF48264">
    <property type="entry name" value="Cytochrome P450"/>
    <property type="match status" value="1"/>
</dbReference>
<dbReference type="InterPro" id="IPR001128">
    <property type="entry name" value="Cyt_P450"/>
</dbReference>
<evidence type="ECO:0000256" key="4">
    <source>
        <dbReference type="ARBA" id="ARBA00010617"/>
    </source>
</evidence>
<keyword evidence="7" id="KW-0256">Endoplasmic reticulum</keyword>
<dbReference type="GO" id="GO:0005789">
    <property type="term" value="C:endoplasmic reticulum membrane"/>
    <property type="evidence" value="ECO:0007669"/>
    <property type="project" value="UniProtKB-SubCell"/>
</dbReference>
<dbReference type="Proteomes" id="UP001151699">
    <property type="component" value="Unassembled WGS sequence"/>
</dbReference>
<keyword evidence="12" id="KW-0472">Membrane</keyword>
<dbReference type="PROSITE" id="PS00086">
    <property type="entry name" value="CYTOCHROME_P450"/>
    <property type="match status" value="1"/>
</dbReference>
<comment type="subcellular location">
    <subcellularLocation>
        <location evidence="3">Endoplasmic reticulum membrane</location>
        <topology evidence="3">Peripheral membrane protein</topology>
    </subcellularLocation>
    <subcellularLocation>
        <location evidence="2">Microsome membrane</location>
        <topology evidence="2">Peripheral membrane protein</topology>
    </subcellularLocation>
</comment>
<evidence type="ECO:0000313" key="16">
    <source>
        <dbReference type="Proteomes" id="UP001151699"/>
    </source>
</evidence>
<evidence type="ECO:0000256" key="6">
    <source>
        <dbReference type="ARBA" id="ARBA00022723"/>
    </source>
</evidence>
<comment type="cofactor">
    <cofactor evidence="1 13">
        <name>heme</name>
        <dbReference type="ChEBI" id="CHEBI:30413"/>
    </cofactor>
</comment>
<protein>
    <submittedName>
        <fullName evidence="15">Cytochrome P450 6a2</fullName>
    </submittedName>
</protein>
<sequence length="317" mass="36590">YLSKRDDGRIQMIDQVLQPSFKNGLRFMIQILFPKFMYLLKIKSVDQDVEDFIISMVKSTLHYRETNNVARKDFFQLMIQLRNTGSVQLDDQWETKIVNESQKKLSINEMAAQAFVFWVAGFETSSTTMGFCLYELARNQDIQTRVKKEIDDILAQHNGEVTFEAINDMKLLECCIDETLRLYPPVFNMVRQCNKDWQIPGTDTLIEKGVSIVIPVFALQRDAKYYPNPDQFQPERFNAENSAGKTFVERPYAPFGDGPRICIGQRLGKMQVKVGLVLLLRNYKFDLSGNTLQPLQISSQSVLFSPVNGLELKITRR</sequence>
<keyword evidence="10 13" id="KW-0408">Iron</keyword>
<dbReference type="Gene3D" id="1.10.630.10">
    <property type="entry name" value="Cytochrome P450"/>
    <property type="match status" value="1"/>
</dbReference>
<evidence type="ECO:0000256" key="11">
    <source>
        <dbReference type="ARBA" id="ARBA00023033"/>
    </source>
</evidence>
<proteinExistence type="inferred from homology"/>
<dbReference type="InterPro" id="IPR050476">
    <property type="entry name" value="Insect_CytP450_Detox"/>
</dbReference>
<dbReference type="CDD" id="cd11056">
    <property type="entry name" value="CYP6-like"/>
    <property type="match status" value="1"/>
</dbReference>
<reference evidence="15" key="1">
    <citation type="submission" date="2022-07" db="EMBL/GenBank/DDBJ databases">
        <authorList>
            <person name="Trinca V."/>
            <person name="Uliana J.V.C."/>
            <person name="Torres T.T."/>
            <person name="Ward R.J."/>
            <person name="Monesi N."/>
        </authorList>
    </citation>
    <scope>NUCLEOTIDE SEQUENCE</scope>
    <source>
        <strain evidence="15">HSMRA1968</strain>
        <tissue evidence="15">Whole embryos</tissue>
    </source>
</reference>
<keyword evidence="6 13" id="KW-0479">Metal-binding</keyword>
<evidence type="ECO:0000256" key="9">
    <source>
        <dbReference type="ARBA" id="ARBA00023002"/>
    </source>
</evidence>
<name>A0A9Q0MHN2_9DIPT</name>
<comment type="caution">
    <text evidence="15">The sequence shown here is derived from an EMBL/GenBank/DDBJ whole genome shotgun (WGS) entry which is preliminary data.</text>
</comment>
<keyword evidence="16" id="KW-1185">Reference proteome</keyword>
<dbReference type="PANTHER" id="PTHR24292:SF100">
    <property type="entry name" value="CYTOCHROME P450 6A16, ISOFORM B-RELATED"/>
    <property type="match status" value="1"/>
</dbReference>
<dbReference type="PRINTS" id="PR00463">
    <property type="entry name" value="EP450I"/>
</dbReference>
<dbReference type="PANTHER" id="PTHR24292">
    <property type="entry name" value="CYTOCHROME P450"/>
    <property type="match status" value="1"/>
</dbReference>
<evidence type="ECO:0000256" key="13">
    <source>
        <dbReference type="PIRSR" id="PIRSR602401-1"/>
    </source>
</evidence>
<keyword evidence="11 14" id="KW-0503">Monooxygenase</keyword>
<dbReference type="EMBL" id="WJQU01004445">
    <property type="protein sequence ID" value="KAJ6616395.1"/>
    <property type="molecule type" value="Genomic_DNA"/>
</dbReference>
<evidence type="ECO:0000256" key="5">
    <source>
        <dbReference type="ARBA" id="ARBA00022617"/>
    </source>
</evidence>
<dbReference type="GO" id="GO:0016705">
    <property type="term" value="F:oxidoreductase activity, acting on paired donors, with incorporation or reduction of molecular oxygen"/>
    <property type="evidence" value="ECO:0007669"/>
    <property type="project" value="InterPro"/>
</dbReference>
<keyword evidence="9 14" id="KW-0560">Oxidoreductase</keyword>
<evidence type="ECO:0000256" key="8">
    <source>
        <dbReference type="ARBA" id="ARBA00022848"/>
    </source>
</evidence>
<dbReference type="GO" id="GO:0005506">
    <property type="term" value="F:iron ion binding"/>
    <property type="evidence" value="ECO:0007669"/>
    <property type="project" value="InterPro"/>
</dbReference>
<organism evidence="15 16">
    <name type="scientific">Pseudolycoriella hygida</name>
    <dbReference type="NCBI Taxonomy" id="35572"/>
    <lineage>
        <taxon>Eukaryota</taxon>
        <taxon>Metazoa</taxon>
        <taxon>Ecdysozoa</taxon>
        <taxon>Arthropoda</taxon>
        <taxon>Hexapoda</taxon>
        <taxon>Insecta</taxon>
        <taxon>Pterygota</taxon>
        <taxon>Neoptera</taxon>
        <taxon>Endopterygota</taxon>
        <taxon>Diptera</taxon>
        <taxon>Nematocera</taxon>
        <taxon>Sciaroidea</taxon>
        <taxon>Sciaridae</taxon>
        <taxon>Pseudolycoriella</taxon>
    </lineage>
</organism>
<evidence type="ECO:0000256" key="12">
    <source>
        <dbReference type="ARBA" id="ARBA00023136"/>
    </source>
</evidence>
<dbReference type="InterPro" id="IPR002401">
    <property type="entry name" value="Cyt_P450_E_grp-I"/>
</dbReference>
<dbReference type="AlphaFoldDB" id="A0A9Q0MHN2"/>
<evidence type="ECO:0000256" key="3">
    <source>
        <dbReference type="ARBA" id="ARBA00004406"/>
    </source>
</evidence>
<keyword evidence="8" id="KW-0492">Microsome</keyword>
<feature type="binding site" description="axial binding residue" evidence="13">
    <location>
        <position position="262"/>
    </location>
    <ligand>
        <name>heme</name>
        <dbReference type="ChEBI" id="CHEBI:30413"/>
    </ligand>
    <ligandPart>
        <name>Fe</name>
        <dbReference type="ChEBI" id="CHEBI:18248"/>
    </ligandPart>
</feature>
<dbReference type="InterPro" id="IPR036396">
    <property type="entry name" value="Cyt_P450_sf"/>
</dbReference>
<keyword evidence="5 13" id="KW-0349">Heme</keyword>
<evidence type="ECO:0000256" key="14">
    <source>
        <dbReference type="RuleBase" id="RU000461"/>
    </source>
</evidence>
<gene>
    <name evidence="15" type="primary">Cyp6a2_0</name>
    <name evidence="15" type="ORF">Bhyg_17495</name>
</gene>
<dbReference type="Pfam" id="PF00067">
    <property type="entry name" value="p450"/>
    <property type="match status" value="1"/>
</dbReference>
<dbReference type="GO" id="GO:0004497">
    <property type="term" value="F:monooxygenase activity"/>
    <property type="evidence" value="ECO:0007669"/>
    <property type="project" value="UniProtKB-KW"/>
</dbReference>